<name>A0A1D8AWU9_9BACT</name>
<dbReference type="RefSeq" id="WP_083270314.1">
    <property type="nucleotide sequence ID" value="NZ_CP016094.1"/>
</dbReference>
<dbReference type="Pfam" id="PF12904">
    <property type="entry name" value="Collagen_bind_2"/>
    <property type="match status" value="1"/>
</dbReference>
<feature type="domain" description="Putative collagen-binding" evidence="1">
    <location>
        <begin position="388"/>
        <end position="479"/>
    </location>
</feature>
<evidence type="ECO:0000259" key="2">
    <source>
        <dbReference type="Pfam" id="PF13204"/>
    </source>
</evidence>
<proteinExistence type="predicted"/>
<evidence type="ECO:0000313" key="4">
    <source>
        <dbReference type="Proteomes" id="UP000095228"/>
    </source>
</evidence>
<dbReference type="PATRIC" id="fig|1838286.3.peg.2425"/>
<accession>A0A1D8AWU9</accession>
<feature type="domain" description="Apiosidase-like catalytic" evidence="2">
    <location>
        <begin position="36"/>
        <end position="385"/>
    </location>
</feature>
<dbReference type="InterPro" id="IPR024749">
    <property type="entry name" value="Collagen-bd_put"/>
</dbReference>
<evidence type="ECO:0000313" key="3">
    <source>
        <dbReference type="EMBL" id="AOS45333.1"/>
    </source>
</evidence>
<dbReference type="STRING" id="1838286.Verru16b_02414"/>
<keyword evidence="4" id="KW-1185">Reference proteome</keyword>
<dbReference type="AlphaFoldDB" id="A0A1D8AWU9"/>
<dbReference type="EMBL" id="CP016094">
    <property type="protein sequence ID" value="AOS45333.1"/>
    <property type="molecule type" value="Genomic_DNA"/>
</dbReference>
<dbReference type="SUPFAM" id="SSF51445">
    <property type="entry name" value="(Trans)glycosidases"/>
    <property type="match status" value="1"/>
</dbReference>
<dbReference type="PANTHER" id="PTHR37836">
    <property type="entry name" value="LMO1036 PROTEIN"/>
    <property type="match status" value="1"/>
</dbReference>
<gene>
    <name evidence="3" type="ORF">Verru16b_02414</name>
</gene>
<evidence type="ECO:0000259" key="1">
    <source>
        <dbReference type="Pfam" id="PF12904"/>
    </source>
</evidence>
<dbReference type="OrthoDB" id="59486at2"/>
<dbReference type="Gene3D" id="3.20.20.80">
    <property type="entry name" value="Glycosidases"/>
    <property type="match status" value="1"/>
</dbReference>
<dbReference type="InterPro" id="IPR025277">
    <property type="entry name" value="Apiosidase-like_cat_dom"/>
</dbReference>
<dbReference type="KEGG" id="obg:Verru16b_02414"/>
<sequence>MQNRLPLGRRLIWFVLLLVLPLTVSAALPAVRVHAGGHHLETADGRPFFWLGDTAWALLHATDRDECSHFLRTRADQGYTVIQANVLAEMNGVRRPSALGEKPFLHDDPTQPNPAYFDRLVEVVDEAATLGLYVALLPAWGDKVTAPWGDGPRLFHLDNLPVARAYGRYLGAKVRGRSNVIWMLGGDRPAVLDPSRPGDYPNSSGIAAGFPADHDWRPIWREMIAGLHEGFGTKALTLYHPPGGSGTSATLGQEPWLDLNGLQSGHGGGHDVPIWENIAHDYALTPAKPTLDLEPNYEDHPVSPWPRWDPALGYFRDHDVRKQCYRSVLAGACGVTYGHHAVWQFAGRRNDSINYADRDWVDALQRPAARQMLHLRRLIESRPFFTRIPDSALVVTRETDRSRHLVASRDEAGTYGFIYFPTSDQSAQIDLGRLRPGPLHVRWYDPRTGFARDAGIVEGKGPATFTSPSFGPDWVLVLDSMAAGYRAPGL</sequence>
<dbReference type="InterPro" id="IPR017853">
    <property type="entry name" value="GH"/>
</dbReference>
<organism evidence="3 4">
    <name type="scientific">Lacunisphaera limnophila</name>
    <dbReference type="NCBI Taxonomy" id="1838286"/>
    <lineage>
        <taxon>Bacteria</taxon>
        <taxon>Pseudomonadati</taxon>
        <taxon>Verrucomicrobiota</taxon>
        <taxon>Opitutia</taxon>
        <taxon>Opitutales</taxon>
        <taxon>Opitutaceae</taxon>
        <taxon>Lacunisphaera</taxon>
    </lineage>
</organism>
<reference evidence="3 4" key="1">
    <citation type="submission" date="2016-06" db="EMBL/GenBank/DDBJ databases">
        <title>Three novel species with peptidoglycan cell walls form the new genus Lacunisphaera gen. nov. in the family Opitutaceae of the verrucomicrobial subdivision 4.</title>
        <authorList>
            <person name="Rast P."/>
            <person name="Gloeckner I."/>
            <person name="Jogler M."/>
            <person name="Boedeker C."/>
            <person name="Jeske O."/>
            <person name="Wiegand S."/>
            <person name="Reinhardt R."/>
            <person name="Schumann P."/>
            <person name="Rohde M."/>
            <person name="Spring S."/>
            <person name="Gloeckner F.O."/>
            <person name="Jogler C."/>
        </authorList>
    </citation>
    <scope>NUCLEOTIDE SEQUENCE [LARGE SCALE GENOMIC DNA]</scope>
    <source>
        <strain evidence="3 4">IG16b</strain>
    </source>
</reference>
<dbReference type="Proteomes" id="UP000095228">
    <property type="component" value="Chromosome"/>
</dbReference>
<dbReference type="Pfam" id="PF13204">
    <property type="entry name" value="Apiosidase"/>
    <property type="match status" value="1"/>
</dbReference>
<dbReference type="PANTHER" id="PTHR37836:SF3">
    <property type="entry name" value="ENDOGLUCANASE"/>
    <property type="match status" value="1"/>
</dbReference>
<protein>
    <submittedName>
        <fullName evidence="3">Endoglucanase</fullName>
    </submittedName>
</protein>